<sequence length="165" mass="17629">AVSADATVADAHVSSPSPGVVVITPILYGGEIPDQSVLDKVLAACNADDVRPLTDKVEVSAPTIQSYDIELKYYTTAANETAVVENIESSGGSIDQYIYWQGSSLDRNINPDYLRKLILCPEDSDGNHLTGADRVDIIKPVYTELSATTVAKFSGKLTVSHEVEG</sequence>
<feature type="domain" description="Baseplate J-like central" evidence="1">
    <location>
        <begin position="6"/>
        <end position="61"/>
    </location>
</feature>
<name>C7G642_9FIRM</name>
<protein>
    <recommendedName>
        <fullName evidence="1">Baseplate J-like central domain-containing protein</fullName>
    </recommendedName>
</protein>
<evidence type="ECO:0000313" key="2">
    <source>
        <dbReference type="EMBL" id="EEV02712.1"/>
    </source>
</evidence>
<dbReference type="HOGENOM" id="CLU_1606262_0_0_9"/>
<comment type="caution">
    <text evidence="2">The sequence shown here is derived from an EMBL/GenBank/DDBJ whole genome shotgun (WGS) entry which is preliminary data.</text>
</comment>
<accession>C7G642</accession>
<reference evidence="2 3" key="1">
    <citation type="submission" date="2009-08" db="EMBL/GenBank/DDBJ databases">
        <authorList>
            <person name="Weinstock G."/>
            <person name="Sodergren E."/>
            <person name="Clifton S."/>
            <person name="Fulton L."/>
            <person name="Fulton B."/>
            <person name="Courtney L."/>
            <person name="Fronick C."/>
            <person name="Harrison M."/>
            <person name="Strong C."/>
            <person name="Farmer C."/>
            <person name="Delahaunty K."/>
            <person name="Markovic C."/>
            <person name="Hall O."/>
            <person name="Minx P."/>
            <person name="Tomlinson C."/>
            <person name="Mitreva M."/>
            <person name="Nelson J."/>
            <person name="Hou S."/>
            <person name="Wollam A."/>
            <person name="Pepin K.H."/>
            <person name="Johnson M."/>
            <person name="Bhonagiri V."/>
            <person name="Nash W.E."/>
            <person name="Warren W."/>
            <person name="Chinwalla A."/>
            <person name="Mardis E.R."/>
            <person name="Wilson R.K."/>
        </authorList>
    </citation>
    <scope>NUCLEOTIDE SEQUENCE [LARGE SCALE GENOMIC DNA]</scope>
    <source>
        <strain evidence="2 3">L1-82</strain>
    </source>
</reference>
<dbReference type="Proteomes" id="UP000004828">
    <property type="component" value="Unassembled WGS sequence"/>
</dbReference>
<dbReference type="Pfam" id="PF26078">
    <property type="entry name" value="Baseplate_J_M"/>
    <property type="match status" value="1"/>
</dbReference>
<dbReference type="EMBL" id="ABYJ02000017">
    <property type="protein sequence ID" value="EEV02712.1"/>
    <property type="molecule type" value="Genomic_DNA"/>
</dbReference>
<evidence type="ECO:0000313" key="3">
    <source>
        <dbReference type="Proteomes" id="UP000004828"/>
    </source>
</evidence>
<dbReference type="InterPro" id="IPR058531">
    <property type="entry name" value="Baseplate_J_M"/>
</dbReference>
<dbReference type="RefSeq" id="WP_006855483.1">
    <property type="nucleotide sequence ID" value="NZ_GG692714.1"/>
</dbReference>
<organism evidence="2 3">
    <name type="scientific">Roseburia intestinalis L1-82</name>
    <dbReference type="NCBI Taxonomy" id="536231"/>
    <lineage>
        <taxon>Bacteria</taxon>
        <taxon>Bacillati</taxon>
        <taxon>Bacillota</taxon>
        <taxon>Clostridia</taxon>
        <taxon>Lachnospirales</taxon>
        <taxon>Lachnospiraceae</taxon>
        <taxon>Roseburia</taxon>
    </lineage>
</organism>
<proteinExistence type="predicted"/>
<evidence type="ECO:0000259" key="1">
    <source>
        <dbReference type="Pfam" id="PF26078"/>
    </source>
</evidence>
<gene>
    <name evidence="2" type="ORF">ROSINTL182_05351</name>
</gene>
<feature type="non-terminal residue" evidence="2">
    <location>
        <position position="1"/>
    </location>
</feature>
<dbReference type="AlphaFoldDB" id="C7G642"/>